<protein>
    <recommendedName>
        <fullName evidence="13">Cytochrome c oxidase subunit 4</fullName>
    </recommendedName>
</protein>
<keyword evidence="7" id="KW-0560">Oxidoreductase</keyword>
<evidence type="ECO:0008006" key="13">
    <source>
        <dbReference type="Google" id="ProtNLM"/>
    </source>
</evidence>
<dbReference type="InterPro" id="IPR036639">
    <property type="entry name" value="Cyt_c_oxidase_su4_sf"/>
</dbReference>
<comment type="subcellular location">
    <subcellularLocation>
        <location evidence="1">Mitochondrion inner membrane</location>
        <topology evidence="1">Single-pass membrane protein</topology>
    </subcellularLocation>
</comment>
<dbReference type="GO" id="GO:0045277">
    <property type="term" value="C:respiratory chain complex IV"/>
    <property type="evidence" value="ECO:0007669"/>
    <property type="project" value="InterPro"/>
</dbReference>
<keyword evidence="8" id="KW-0496">Mitochondrion</keyword>
<dbReference type="FunFam" id="1.10.442.10:FF:000001">
    <property type="entry name" value="Cytochrome c oxidase subunit 4 isoform 1"/>
    <property type="match status" value="1"/>
</dbReference>
<dbReference type="STRING" id="7398.A0A1B0AFL4"/>
<proteinExistence type="inferred from homology"/>
<evidence type="ECO:0000256" key="4">
    <source>
        <dbReference type="ARBA" id="ARBA00022792"/>
    </source>
</evidence>
<dbReference type="UniPathway" id="UPA00705"/>
<evidence type="ECO:0000256" key="2">
    <source>
        <dbReference type="ARBA" id="ARBA00008135"/>
    </source>
</evidence>
<dbReference type="Pfam" id="PF02936">
    <property type="entry name" value="COX4"/>
    <property type="match status" value="1"/>
</dbReference>
<evidence type="ECO:0000256" key="6">
    <source>
        <dbReference type="ARBA" id="ARBA00022989"/>
    </source>
</evidence>
<sequence>MALKYGKMLIHHHQSLYKSLRFVPQLVVKRSTTSDYCNQMSGKREYVGYGINGSPVYMDLPEYPMPAIRFREGGDEFCALREKEKGDWNKLTLDEIKNLYRGSFCQTFAEMHAPTGEWKLTVGIAFWAMAIAFLMTILTQLLEPKPESFEEDNRQAQLKRMIALEMNPITGLASKWDYEVGDWKSRNIALLRFTPCICFKLKFNIILRAFSSPRDCLALETRSMGKPVTPPPNCVVPVLAYSNSGIVSSESLSLPSSSATTLVAVFSSIIWEAAPAAVVAASDWISVNSGILCVN</sequence>
<evidence type="ECO:0000313" key="11">
    <source>
        <dbReference type="EnsemblMetazoa" id="GPAI044132-PA"/>
    </source>
</evidence>
<evidence type="ECO:0000256" key="5">
    <source>
        <dbReference type="ARBA" id="ARBA00022946"/>
    </source>
</evidence>
<feature type="transmembrane region" description="Helical" evidence="10">
    <location>
        <begin position="120"/>
        <end position="142"/>
    </location>
</feature>
<dbReference type="InterPro" id="IPR004203">
    <property type="entry name" value="Cyt_c_oxidase_su4_fam"/>
</dbReference>
<dbReference type="Proteomes" id="UP000092445">
    <property type="component" value="Unassembled WGS sequence"/>
</dbReference>
<evidence type="ECO:0000256" key="7">
    <source>
        <dbReference type="ARBA" id="ARBA00023002"/>
    </source>
</evidence>
<evidence type="ECO:0000256" key="10">
    <source>
        <dbReference type="SAM" id="Phobius"/>
    </source>
</evidence>
<dbReference type="EnsemblMetazoa" id="GPAI044132-RA">
    <property type="protein sequence ID" value="GPAI044132-PA"/>
    <property type="gene ID" value="GPAI044132"/>
</dbReference>
<evidence type="ECO:0000313" key="12">
    <source>
        <dbReference type="Proteomes" id="UP000092445"/>
    </source>
</evidence>
<keyword evidence="6 10" id="KW-1133">Transmembrane helix</keyword>
<keyword evidence="3 10" id="KW-0812">Transmembrane</keyword>
<name>A0A1B0AFL4_GLOPL</name>
<dbReference type="PANTHER" id="PTHR10707">
    <property type="entry name" value="CYTOCHROME C OXIDASE SUBUNIT IV"/>
    <property type="match status" value="1"/>
</dbReference>
<dbReference type="GO" id="GO:0006123">
    <property type="term" value="P:mitochondrial electron transport, cytochrome c to oxygen"/>
    <property type="evidence" value="ECO:0007669"/>
    <property type="project" value="InterPro"/>
</dbReference>
<comment type="similarity">
    <text evidence="2">Belongs to the cytochrome c oxidase IV family.</text>
</comment>
<evidence type="ECO:0000256" key="3">
    <source>
        <dbReference type="ARBA" id="ARBA00022692"/>
    </source>
</evidence>
<reference evidence="12" key="1">
    <citation type="submission" date="2014-03" db="EMBL/GenBank/DDBJ databases">
        <authorList>
            <person name="Aksoy S."/>
            <person name="Warren W."/>
            <person name="Wilson R.K."/>
        </authorList>
    </citation>
    <scope>NUCLEOTIDE SEQUENCE [LARGE SCALE GENOMIC DNA]</scope>
    <source>
        <strain evidence="12">IAEA</strain>
    </source>
</reference>
<accession>A0A1B0AFL4</accession>
<dbReference type="PANTHER" id="PTHR10707:SF10">
    <property type="entry name" value="CYTOCHROME C OXIDASE SUBUNIT 4"/>
    <property type="match status" value="1"/>
</dbReference>
<dbReference type="InterPro" id="IPR013288">
    <property type="entry name" value="Cyt_c_oxidase_su4"/>
</dbReference>
<evidence type="ECO:0000256" key="1">
    <source>
        <dbReference type="ARBA" id="ARBA00004434"/>
    </source>
</evidence>
<dbReference type="GO" id="GO:0016491">
    <property type="term" value="F:oxidoreductase activity"/>
    <property type="evidence" value="ECO:0007669"/>
    <property type="project" value="UniProtKB-KW"/>
</dbReference>
<organism evidence="11 12">
    <name type="scientific">Glossina pallidipes</name>
    <name type="common">Tsetse fly</name>
    <dbReference type="NCBI Taxonomy" id="7398"/>
    <lineage>
        <taxon>Eukaryota</taxon>
        <taxon>Metazoa</taxon>
        <taxon>Ecdysozoa</taxon>
        <taxon>Arthropoda</taxon>
        <taxon>Hexapoda</taxon>
        <taxon>Insecta</taxon>
        <taxon>Pterygota</taxon>
        <taxon>Neoptera</taxon>
        <taxon>Endopterygota</taxon>
        <taxon>Diptera</taxon>
        <taxon>Brachycera</taxon>
        <taxon>Muscomorpha</taxon>
        <taxon>Hippoboscoidea</taxon>
        <taxon>Glossinidae</taxon>
        <taxon>Glossina</taxon>
    </lineage>
</organism>
<dbReference type="Gene3D" id="1.10.442.10">
    <property type="entry name" value="Cytochrome c oxidase subunit IV"/>
    <property type="match status" value="1"/>
</dbReference>
<keyword evidence="5" id="KW-0809">Transit peptide</keyword>
<keyword evidence="9 10" id="KW-0472">Membrane</keyword>
<dbReference type="SUPFAM" id="SSF81406">
    <property type="entry name" value="Mitochondrial cytochrome c oxidase subunit IV"/>
    <property type="match status" value="1"/>
</dbReference>
<keyword evidence="12" id="KW-1185">Reference proteome</keyword>
<dbReference type="GO" id="GO:0005743">
    <property type="term" value="C:mitochondrial inner membrane"/>
    <property type="evidence" value="ECO:0007669"/>
    <property type="project" value="UniProtKB-SubCell"/>
</dbReference>
<reference evidence="11" key="2">
    <citation type="submission" date="2020-05" db="UniProtKB">
        <authorList>
            <consortium name="EnsemblMetazoa"/>
        </authorList>
    </citation>
    <scope>IDENTIFICATION</scope>
    <source>
        <strain evidence="11">IAEA</strain>
    </source>
</reference>
<dbReference type="CDD" id="cd00922">
    <property type="entry name" value="Cyt_c_Oxidase_IV"/>
    <property type="match status" value="1"/>
</dbReference>
<keyword evidence="4" id="KW-0999">Mitochondrion inner membrane</keyword>
<dbReference type="AlphaFoldDB" id="A0A1B0AFL4"/>
<dbReference type="PRINTS" id="PR01873">
    <property type="entry name" value="CYTCOXIDASE4"/>
</dbReference>
<evidence type="ECO:0000256" key="8">
    <source>
        <dbReference type="ARBA" id="ARBA00023128"/>
    </source>
</evidence>
<dbReference type="VEuPathDB" id="VectorBase:GPAI044132"/>
<evidence type="ECO:0000256" key="9">
    <source>
        <dbReference type="ARBA" id="ARBA00023136"/>
    </source>
</evidence>